<dbReference type="SFLD" id="SFLDG00180">
    <property type="entry name" value="muconate_cycloisomerase"/>
    <property type="match status" value="1"/>
</dbReference>
<feature type="domain" description="Mandelate racemase/muconate lactonizing enzyme C-terminal" evidence="7">
    <location>
        <begin position="135"/>
        <end position="232"/>
    </location>
</feature>
<dbReference type="InterPro" id="IPR013342">
    <property type="entry name" value="Mandelate_racemase_C"/>
</dbReference>
<protein>
    <recommendedName>
        <fullName evidence="4 5">o-succinylbenzoate synthase</fullName>
        <shortName evidence="4">OSB synthase</shortName>
        <shortName evidence="4">OSBS</shortName>
        <ecNumber evidence="4 5">4.2.1.113</ecNumber>
    </recommendedName>
    <alternativeName>
        <fullName evidence="4">4-(2'-carboxyphenyl)-4-oxybutyric acid synthase</fullName>
    </alternativeName>
    <alternativeName>
        <fullName evidence="4">o-succinylbenzoic acid synthase</fullName>
    </alternativeName>
</protein>
<feature type="binding site" evidence="4">
    <location>
        <position position="236"/>
    </location>
    <ligand>
        <name>Mg(2+)</name>
        <dbReference type="ChEBI" id="CHEBI:18420"/>
    </ligand>
</feature>
<dbReference type="SFLD" id="SFLDF00009">
    <property type="entry name" value="o-succinylbenzoate_synthase"/>
    <property type="match status" value="1"/>
</dbReference>
<dbReference type="SFLD" id="SFLDS00001">
    <property type="entry name" value="Enolase"/>
    <property type="match status" value="1"/>
</dbReference>
<dbReference type="SMART" id="SM00922">
    <property type="entry name" value="MR_MLE"/>
    <property type="match status" value="1"/>
</dbReference>
<dbReference type="HAMAP" id="MF_00470">
    <property type="entry name" value="MenC_1"/>
    <property type="match status" value="1"/>
</dbReference>
<evidence type="ECO:0000256" key="2">
    <source>
        <dbReference type="ARBA" id="ARBA00022842"/>
    </source>
</evidence>
<comment type="function">
    <text evidence="4">Converts 2-succinyl-6-hydroxy-2,4-cyclohexadiene-1-carboxylate (SHCHC) to 2-succinylbenzoate (OSB).</text>
</comment>
<dbReference type="Proteomes" id="UP001564408">
    <property type="component" value="Unassembled WGS sequence"/>
</dbReference>
<dbReference type="Gene3D" id="3.30.390.10">
    <property type="entry name" value="Enolase-like, N-terminal domain"/>
    <property type="match status" value="1"/>
</dbReference>
<feature type="binding site" evidence="4">
    <location>
        <position position="185"/>
    </location>
    <ligand>
        <name>Mg(2+)</name>
        <dbReference type="ChEBI" id="CHEBI:18420"/>
    </ligand>
</feature>
<feature type="active site" description="Proton acceptor" evidence="4">
    <location>
        <position position="267"/>
    </location>
</feature>
<reference evidence="8 9" key="1">
    <citation type="submission" date="2024-05" db="EMBL/GenBank/DDBJ databases">
        <title>Genome Sequence and Characterization of the New Strain Purple Sulfur Bacterium of Genus Thioalkalicoccus.</title>
        <authorList>
            <person name="Bryantseva I.A."/>
            <person name="Kyndt J.A."/>
            <person name="Imhoff J.F."/>
        </authorList>
    </citation>
    <scope>NUCLEOTIDE SEQUENCE [LARGE SCALE GENOMIC DNA]</scope>
    <source>
        <strain evidence="8 9">Um2</strain>
    </source>
</reference>
<dbReference type="EC" id="4.2.1.113" evidence="4 5"/>
<accession>A0ABV4BDB9</accession>
<dbReference type="SUPFAM" id="SSF54826">
    <property type="entry name" value="Enolase N-terminal domain-like"/>
    <property type="match status" value="1"/>
</dbReference>
<comment type="catalytic activity">
    <reaction evidence="4">
        <text>(1R,6R)-6-hydroxy-2-succinyl-cyclohexa-2,4-diene-1-carboxylate = 2-succinylbenzoate + H2O</text>
        <dbReference type="Rhea" id="RHEA:10196"/>
        <dbReference type="ChEBI" id="CHEBI:15377"/>
        <dbReference type="ChEBI" id="CHEBI:18325"/>
        <dbReference type="ChEBI" id="CHEBI:58689"/>
        <dbReference type="EC" id="4.2.1.113"/>
    </reaction>
</comment>
<dbReference type="InterPro" id="IPR029065">
    <property type="entry name" value="Enolase_C-like"/>
</dbReference>
<dbReference type="PANTHER" id="PTHR48073">
    <property type="entry name" value="O-SUCCINYLBENZOATE SYNTHASE-RELATED"/>
    <property type="match status" value="1"/>
</dbReference>
<keyword evidence="9" id="KW-1185">Reference proteome</keyword>
<dbReference type="InterPro" id="IPR029017">
    <property type="entry name" value="Enolase-like_N"/>
</dbReference>
<evidence type="ECO:0000256" key="1">
    <source>
        <dbReference type="ARBA" id="ARBA00022723"/>
    </source>
</evidence>
<keyword evidence="4" id="KW-0474">Menaquinone biosynthesis</keyword>
<dbReference type="Gene3D" id="3.20.20.120">
    <property type="entry name" value="Enolase-like C-terminal domain"/>
    <property type="match status" value="1"/>
</dbReference>
<evidence type="ECO:0000256" key="5">
    <source>
        <dbReference type="NCBIfam" id="TIGR01927"/>
    </source>
</evidence>
<proteinExistence type="inferred from homology"/>
<keyword evidence="3 4" id="KW-0456">Lyase</keyword>
<organism evidence="8 9">
    <name type="scientific">Thioalkalicoccus limnaeus</name>
    <dbReference type="NCBI Taxonomy" id="120681"/>
    <lineage>
        <taxon>Bacteria</taxon>
        <taxon>Pseudomonadati</taxon>
        <taxon>Pseudomonadota</taxon>
        <taxon>Gammaproteobacteria</taxon>
        <taxon>Chromatiales</taxon>
        <taxon>Chromatiaceae</taxon>
        <taxon>Thioalkalicoccus</taxon>
    </lineage>
</organism>
<comment type="pathway">
    <text evidence="4">Quinol/quinone metabolism; 1,4-dihydroxy-2-naphthoate biosynthesis; 1,4-dihydroxy-2-naphthoate from chorismate: step 4/7.</text>
</comment>
<dbReference type="PROSITE" id="PS00909">
    <property type="entry name" value="MR_MLE_2"/>
    <property type="match status" value="1"/>
</dbReference>
<dbReference type="GO" id="GO:0043748">
    <property type="term" value="F:O-succinylbenzoate synthase activity"/>
    <property type="evidence" value="ECO:0007669"/>
    <property type="project" value="UniProtKB-EC"/>
</dbReference>
<dbReference type="RefSeq" id="WP_369666562.1">
    <property type="nucleotide sequence ID" value="NZ_JBDKXB010000006.1"/>
</dbReference>
<keyword evidence="2 4" id="KW-0460">Magnesium</keyword>
<dbReference type="CDD" id="cd03320">
    <property type="entry name" value="OSBS"/>
    <property type="match status" value="1"/>
</dbReference>
<evidence type="ECO:0000313" key="8">
    <source>
        <dbReference type="EMBL" id="MEY6432180.1"/>
    </source>
</evidence>
<comment type="similarity">
    <text evidence="4">Belongs to the mandelate racemase/muconate lactonizing enzyme family. MenC type 1 subfamily.</text>
</comment>
<comment type="pathway">
    <text evidence="4">Quinol/quinone metabolism; menaquinone biosynthesis.</text>
</comment>
<evidence type="ECO:0000256" key="6">
    <source>
        <dbReference type="SAM" id="MobiDB-lite"/>
    </source>
</evidence>
<keyword evidence="1 4" id="KW-0479">Metal-binding</keyword>
<dbReference type="InterPro" id="IPR018110">
    <property type="entry name" value="Mandel_Rmase/mucon_lact_enz_CS"/>
</dbReference>
<evidence type="ECO:0000259" key="7">
    <source>
        <dbReference type="SMART" id="SM00922"/>
    </source>
</evidence>
<dbReference type="PANTHER" id="PTHR48073:SF2">
    <property type="entry name" value="O-SUCCINYLBENZOATE SYNTHASE"/>
    <property type="match status" value="1"/>
</dbReference>
<evidence type="ECO:0000256" key="3">
    <source>
        <dbReference type="ARBA" id="ARBA00023239"/>
    </source>
</evidence>
<name>A0ABV4BDB9_9GAMM</name>
<dbReference type="SUPFAM" id="SSF51604">
    <property type="entry name" value="Enolase C-terminal domain-like"/>
    <property type="match status" value="1"/>
</dbReference>
<dbReference type="InterPro" id="IPR010196">
    <property type="entry name" value="OSB_synthase_MenC1"/>
</dbReference>
<comment type="cofactor">
    <cofactor evidence="4">
        <name>a divalent metal cation</name>
        <dbReference type="ChEBI" id="CHEBI:60240"/>
    </cofactor>
</comment>
<sequence>MIDAIRLNPYRLPMHDPWVSAHGRLAERSGWLVRIDAADHSGFGDCAPLAAAGTETPQQAKQWLDQAGHQLVGLEPGAGLDRCQTIGRAAPAARYALECALSDLIAQRSGQTLRHWLAPDAGERVGVNAMLGSLTTVTHNQIQAACATGYRVLKIKVGLMPAEMERARLAELVASLPPGVGLRLDANGAWDMATASWLLEQLADWPIEAIEEPLRAPSAADLRRLQASTRIPLALDETLHRPDLPADLAGILRGDPGISPTRRLVLKPAAIGGLRTTLEQAQQAISAGLQIVITSLIESAAGLWPTLQLAAALPAGQPPHGLATSSWLVRDLGAPPVIDEGQVRLPRSPGSGFRPMAA</sequence>
<feature type="region of interest" description="Disordered" evidence="6">
    <location>
        <begin position="339"/>
        <end position="358"/>
    </location>
</feature>
<dbReference type="NCBIfam" id="TIGR01927">
    <property type="entry name" value="menC_gam_Gplu"/>
    <property type="match status" value="1"/>
</dbReference>
<dbReference type="Pfam" id="PF21508">
    <property type="entry name" value="MenC_N"/>
    <property type="match status" value="1"/>
</dbReference>
<evidence type="ECO:0000313" key="9">
    <source>
        <dbReference type="Proteomes" id="UP001564408"/>
    </source>
</evidence>
<dbReference type="InterPro" id="IPR041338">
    <property type="entry name" value="OSBS_N"/>
</dbReference>
<feature type="binding site" evidence="4">
    <location>
        <position position="211"/>
    </location>
    <ligand>
        <name>Mg(2+)</name>
        <dbReference type="ChEBI" id="CHEBI:18420"/>
    </ligand>
</feature>
<dbReference type="InterPro" id="IPR036849">
    <property type="entry name" value="Enolase-like_C_sf"/>
</dbReference>
<dbReference type="Pfam" id="PF13378">
    <property type="entry name" value="MR_MLE_C"/>
    <property type="match status" value="1"/>
</dbReference>
<dbReference type="EMBL" id="JBDKXB010000006">
    <property type="protein sequence ID" value="MEY6432180.1"/>
    <property type="molecule type" value="Genomic_DNA"/>
</dbReference>
<feature type="active site" description="Proton donor" evidence="4">
    <location>
        <position position="156"/>
    </location>
</feature>
<evidence type="ECO:0000256" key="4">
    <source>
        <dbReference type="HAMAP-Rule" id="MF_00470"/>
    </source>
</evidence>
<gene>
    <name evidence="4 8" type="primary">menC</name>
    <name evidence="8" type="ORF">ABC977_07120</name>
</gene>
<comment type="caution">
    <text evidence="8">The sequence shown here is derived from an EMBL/GenBank/DDBJ whole genome shotgun (WGS) entry which is preliminary data.</text>
</comment>